<protein>
    <submittedName>
        <fullName evidence="1">Uncharacterized protein</fullName>
    </submittedName>
</protein>
<dbReference type="Proteomes" id="UP000663505">
    <property type="component" value="Chromosome"/>
</dbReference>
<evidence type="ECO:0000313" key="1">
    <source>
        <dbReference type="EMBL" id="QSO49275.1"/>
    </source>
</evidence>
<sequence>MYVDADGIGSIVSPSDTQRTQFVRQGERYNTAKLTYEYGEKLYMLDSTELASDEALVRRDDSTEVRFIYHDPNRVVRLEMLYVLNKDCLDTCLTIENVTAESVELLDLSTYLPTNTHFEWHVPAGDKVIGHTFIGGHGSYIYSKRCDGLPPFLLLMPQGQTLLEYMDTAEGKITHQEEHNGEFYGLRHETFLNVYILSANACKAALENGSKLRHPNSSVTLQPGRKTRIEFRYTWAYSDDEVREKLTENQSLDILAVPGYTLPVDMSAKLSVRSGYRDLRLVPEFPDSTEIELLGRENGREIYRIQFHKLGENKLTCRYDGGSKWTNAQFFVTEPVRTLISKRADFLVKTRCIDGGKWYYGLLCEWNNKTNIQLSPDNYDEISGWRIYEVASDDAAFGKPAFLATKLVEQPVQSEIDAIDDYIEYYVWGGLQMTEDEEYPYAVYGTPDWHAHRTSEDPGPGLTSRGARLHFWRIYDYPHIFLMYFNMYRVARDYPSMRTRLSKEEYLKRAYKTAWAMFIYPFEVDAWSADYTGLMNELVIEDIIAELHKTGHELWAQRLQFHWNRKIRNFVVDNIDVFGSEYPFDTTGFETTHAIAKSALKSSIDYKEQFGLPRRWPITKDKAVKFMQKQITSNYSCRGTIEPAFFWYGSDYRAQNYKTLLSYMSQMGGWAILDYALHYAEDPFEYLRVGYGSMLSSWSLINTGNEESNYGYWFPGKDLDGAACGAYEALPYGTTWLGQKHHGGGWYYSGESDGGFCAGVRGMATILADDPIFGLFCYGGVVSERDGRYLVDARDGVNRRFHYISKSGKLHFTIDHGHISEQTPVSLSKELTEVVLPVDCSLVIGTSIEVTVSAQQFGKWILNLDGAYIGTFEQFDGGKVQFPATCERHTITLQRL</sequence>
<dbReference type="AlphaFoldDB" id="A0A9X7W2U4"/>
<dbReference type="RefSeq" id="WP_206658586.1">
    <property type="nucleotide sequence ID" value="NZ_CP071182.1"/>
</dbReference>
<reference evidence="1 2" key="1">
    <citation type="submission" date="2021-02" db="EMBL/GenBank/DDBJ databases">
        <title>Alicyclobacillus curvatus sp. nov. and Alicyclobacillus mengziensis sp. nov., two acidophilic bacteria isolated from acid mine drainage.</title>
        <authorList>
            <person name="Huang Y."/>
        </authorList>
    </citation>
    <scope>NUCLEOTIDE SEQUENCE [LARGE SCALE GENOMIC DNA]</scope>
    <source>
        <strain evidence="1 2">S30H14</strain>
    </source>
</reference>
<organism evidence="1 2">
    <name type="scientific">Alicyclobacillus mengziensis</name>
    <dbReference type="NCBI Taxonomy" id="2931921"/>
    <lineage>
        <taxon>Bacteria</taxon>
        <taxon>Bacillati</taxon>
        <taxon>Bacillota</taxon>
        <taxon>Bacilli</taxon>
        <taxon>Bacillales</taxon>
        <taxon>Alicyclobacillaceae</taxon>
        <taxon>Alicyclobacillus</taxon>
    </lineage>
</organism>
<keyword evidence="2" id="KW-1185">Reference proteome</keyword>
<proteinExistence type="predicted"/>
<gene>
    <name evidence="1" type="ORF">JZ786_10335</name>
</gene>
<dbReference type="KEGG" id="afx:JZ786_10335"/>
<dbReference type="Pfam" id="PF18951">
    <property type="entry name" value="DUF5695"/>
    <property type="match status" value="2"/>
</dbReference>
<name>A0A9X7W2U4_9BACL</name>
<dbReference type="InterPro" id="IPR043750">
    <property type="entry name" value="DUF5695"/>
</dbReference>
<evidence type="ECO:0000313" key="2">
    <source>
        <dbReference type="Proteomes" id="UP000663505"/>
    </source>
</evidence>
<accession>A0A9X7W2U4</accession>
<dbReference type="EMBL" id="CP071182">
    <property type="protein sequence ID" value="QSO49275.1"/>
    <property type="molecule type" value="Genomic_DNA"/>
</dbReference>